<reference evidence="2" key="1">
    <citation type="submission" date="2020-08" db="EMBL/GenBank/DDBJ databases">
        <title>Genome public.</title>
        <authorList>
            <person name="Liu C."/>
            <person name="Sun Q."/>
        </authorList>
    </citation>
    <scope>NUCLEOTIDE SEQUENCE</scope>
    <source>
        <strain evidence="2">BX5</strain>
    </source>
</reference>
<evidence type="ECO:0000256" key="1">
    <source>
        <dbReference type="SAM" id="SignalP"/>
    </source>
</evidence>
<feature type="signal peptide" evidence="1">
    <location>
        <begin position="1"/>
        <end position="24"/>
    </location>
</feature>
<evidence type="ECO:0000313" key="2">
    <source>
        <dbReference type="EMBL" id="MBC5717235.1"/>
    </source>
</evidence>
<keyword evidence="1" id="KW-0732">Signal</keyword>
<dbReference type="EMBL" id="JACOPN010000004">
    <property type="protein sequence ID" value="MBC5717235.1"/>
    <property type="molecule type" value="Genomic_DNA"/>
</dbReference>
<feature type="chain" id="PRO_5035305225" evidence="1">
    <location>
        <begin position="25"/>
        <end position="216"/>
    </location>
</feature>
<dbReference type="RefSeq" id="WP_186878515.1">
    <property type="nucleotide sequence ID" value="NZ_JACOPN010000004.1"/>
</dbReference>
<gene>
    <name evidence="2" type="ORF">H8S55_07880</name>
</gene>
<sequence length="216" mass="22932">MRRTVLIPALCLLAAFALSACSPAAPGGQGSEALSPVGPGTPAFLDDIGRPLRELKAEQPSGEVGIRLDGFPDHAAACFGEPGAEYASYFFGTQSGDAEKAMDECAPQLKCAGFVTTAGVLFPDMEDEMSFEDFFSLLGVDEYEYFGDDENTITAEGWLRFQYRGMEVLINTNEAAAGGGWDFTGTELVKRDAPASIADPELSAANQDLADAVMFD</sequence>
<dbReference type="AlphaFoldDB" id="A0A8J6IY42"/>
<dbReference type="PROSITE" id="PS51257">
    <property type="entry name" value="PROKAR_LIPOPROTEIN"/>
    <property type="match status" value="1"/>
</dbReference>
<proteinExistence type="predicted"/>
<name>A0A8J6IY42_9FIRM</name>
<organism evidence="2 3">
    <name type="scientific">Flintibacter faecis</name>
    <dbReference type="NCBI Taxonomy" id="2763047"/>
    <lineage>
        <taxon>Bacteria</taxon>
        <taxon>Bacillati</taxon>
        <taxon>Bacillota</taxon>
        <taxon>Clostridia</taxon>
        <taxon>Eubacteriales</taxon>
        <taxon>Flintibacter</taxon>
    </lineage>
</organism>
<evidence type="ECO:0000313" key="3">
    <source>
        <dbReference type="Proteomes" id="UP000602260"/>
    </source>
</evidence>
<keyword evidence="3" id="KW-1185">Reference proteome</keyword>
<protein>
    <submittedName>
        <fullName evidence="2">Uncharacterized protein</fullName>
    </submittedName>
</protein>
<dbReference type="Proteomes" id="UP000602260">
    <property type="component" value="Unassembled WGS sequence"/>
</dbReference>
<accession>A0A8J6IY42</accession>
<comment type="caution">
    <text evidence="2">The sequence shown here is derived from an EMBL/GenBank/DDBJ whole genome shotgun (WGS) entry which is preliminary data.</text>
</comment>